<dbReference type="PANTHER" id="PTHR47085">
    <property type="entry name" value="ZINC FINGER MYND DOMAIN-CONTAINING PROTEIN 15"/>
    <property type="match status" value="1"/>
</dbReference>
<feature type="domain" description="Mitochondrial splicing suppressor 51-like C-terminal" evidence="6">
    <location>
        <begin position="438"/>
        <end position="622"/>
    </location>
</feature>
<evidence type="ECO:0000256" key="3">
    <source>
        <dbReference type="ARBA" id="ARBA00022833"/>
    </source>
</evidence>
<dbReference type="GO" id="GO:0008270">
    <property type="term" value="F:zinc ion binding"/>
    <property type="evidence" value="ECO:0007669"/>
    <property type="project" value="UniProtKB-KW"/>
</dbReference>
<evidence type="ECO:0000256" key="4">
    <source>
        <dbReference type="SAM" id="MobiDB-lite"/>
    </source>
</evidence>
<proteinExistence type="predicted"/>
<keyword evidence="8" id="KW-1185">Reference proteome</keyword>
<reference evidence="7" key="1">
    <citation type="submission" date="2025-08" db="UniProtKB">
        <authorList>
            <consortium name="Ensembl"/>
        </authorList>
    </citation>
    <scope>IDENTIFICATION</scope>
</reference>
<protein>
    <submittedName>
        <fullName evidence="7">Zinc finger MYND-type containing 15</fullName>
    </submittedName>
</protein>
<dbReference type="Pfam" id="PF20179">
    <property type="entry name" value="MSS51_C"/>
    <property type="match status" value="1"/>
</dbReference>
<dbReference type="GO" id="GO:0045892">
    <property type="term" value="P:negative regulation of DNA-templated transcription"/>
    <property type="evidence" value="ECO:0007669"/>
    <property type="project" value="InterPro"/>
</dbReference>
<accession>A0A8C5P6B6</accession>
<sequence>MVTLHETQLPHTLHPVTDAIHSDTEYLRTTCCNSGDWVRFASVLNMEFVSGYRDPMLEFSELLFRWYRVYLSECSGWISRRVRSKEREGAIKELLSKPVSWTLHVLPNKNISFHLKNPELQIDDAFYSDDVLHLGDLDKYINLVYLEGESPEDVSAREEAALYRIDYVLVVVEETGSVLGVDFLVGADLHERADASLWGVRVYHLLCQCMVRPMGAGAPRRPKSIAVGETTVHDFLGNLLPPLGIHLMEKPFRGWMLTPSFSLSSSVVRSCHVCKRRSFEAALSPCGHCRAVLYCSETCKSQDWNKRPADISHGYWCGKMVQYMELAPKLAELPFSFTKEVTSPTFDKERFLSTKHLTESYWMAESVHYHTQRLLLRRPPWDLEEGREGMKTLPDNVQVILQETPRGCKSPIVTWKEYYNWRRLDLDNPIAVLLTSTLTIYHVITRMVPRHFPDINILKKQSLKIHIIDGKREYESIELLWELAVLMPCVLFEVTFVGDSLPVEEDNRHFVLHRKGSKLVCTEFTSPYRNKGERGIQVKIHAQPYHTLQGAKPDLVIGFNAGFGLKDAWLSILPRLQFLKVPAYFSECSQYSCEVDGQIVAVATGGTASDPFLNPFRSPLRIWATDNCMPWYSNAFLFHLIYKTSNGKQRHPAPPARAVPDQEPAPDPAACRKKKKGGHMSDLCCRSHNLSRVWC</sequence>
<dbReference type="InterPro" id="IPR042989">
    <property type="entry name" value="ZMY15"/>
</dbReference>
<evidence type="ECO:0000256" key="1">
    <source>
        <dbReference type="ARBA" id="ARBA00022723"/>
    </source>
</evidence>
<dbReference type="OrthoDB" id="5282002at2759"/>
<evidence type="ECO:0000313" key="7">
    <source>
        <dbReference type="Ensembl" id="ENSLLEP00000001147.1"/>
    </source>
</evidence>
<keyword evidence="3" id="KW-0862">Zinc</keyword>
<dbReference type="InterPro" id="IPR046824">
    <property type="entry name" value="Mss51-like_C"/>
</dbReference>
<dbReference type="GeneTree" id="ENSGT00390000000527"/>
<dbReference type="Pfam" id="PF01753">
    <property type="entry name" value="zf-MYND"/>
    <property type="match status" value="1"/>
</dbReference>
<keyword evidence="1" id="KW-0479">Metal-binding</keyword>
<feature type="compositionally biased region" description="Pro residues" evidence="4">
    <location>
        <begin position="652"/>
        <end position="667"/>
    </location>
</feature>
<evidence type="ECO:0000259" key="6">
    <source>
        <dbReference type="Pfam" id="PF20179"/>
    </source>
</evidence>
<evidence type="ECO:0000313" key="8">
    <source>
        <dbReference type="Proteomes" id="UP000694569"/>
    </source>
</evidence>
<name>A0A8C5P6B6_9ANUR</name>
<organism evidence="7 8">
    <name type="scientific">Leptobrachium leishanense</name>
    <name type="common">Leishan spiny toad</name>
    <dbReference type="NCBI Taxonomy" id="445787"/>
    <lineage>
        <taxon>Eukaryota</taxon>
        <taxon>Metazoa</taxon>
        <taxon>Chordata</taxon>
        <taxon>Craniata</taxon>
        <taxon>Vertebrata</taxon>
        <taxon>Euteleostomi</taxon>
        <taxon>Amphibia</taxon>
        <taxon>Batrachia</taxon>
        <taxon>Anura</taxon>
        <taxon>Pelobatoidea</taxon>
        <taxon>Megophryidae</taxon>
        <taxon>Leptobrachium</taxon>
    </lineage>
</organism>
<dbReference type="InterPro" id="IPR002893">
    <property type="entry name" value="Znf_MYND"/>
</dbReference>
<dbReference type="Ensembl" id="ENSLLET00000001207.1">
    <property type="protein sequence ID" value="ENSLLEP00000001147.1"/>
    <property type="gene ID" value="ENSLLEG00000000736.1"/>
</dbReference>
<feature type="region of interest" description="Disordered" evidence="4">
    <location>
        <begin position="649"/>
        <end position="680"/>
    </location>
</feature>
<evidence type="ECO:0000259" key="5">
    <source>
        <dbReference type="Pfam" id="PF01753"/>
    </source>
</evidence>
<feature type="domain" description="MYND-type" evidence="5">
    <location>
        <begin position="271"/>
        <end position="306"/>
    </location>
</feature>
<dbReference type="AlphaFoldDB" id="A0A8C5P6B6"/>
<dbReference type="PANTHER" id="PTHR47085:SF1">
    <property type="entry name" value="ZINC FINGER MYND DOMAIN-CONTAINING PROTEIN 15"/>
    <property type="match status" value="1"/>
</dbReference>
<dbReference type="GO" id="GO:0042826">
    <property type="term" value="F:histone deacetylase binding"/>
    <property type="evidence" value="ECO:0007669"/>
    <property type="project" value="InterPro"/>
</dbReference>
<gene>
    <name evidence="7" type="primary">ZMYND15</name>
</gene>
<keyword evidence="2" id="KW-0863">Zinc-finger</keyword>
<dbReference type="Proteomes" id="UP000694569">
    <property type="component" value="Unplaced"/>
</dbReference>
<evidence type="ECO:0000256" key="2">
    <source>
        <dbReference type="ARBA" id="ARBA00022771"/>
    </source>
</evidence>
<dbReference type="SUPFAM" id="SSF144232">
    <property type="entry name" value="HIT/MYND zinc finger-like"/>
    <property type="match status" value="1"/>
</dbReference>
<reference evidence="7" key="2">
    <citation type="submission" date="2025-09" db="UniProtKB">
        <authorList>
            <consortium name="Ensembl"/>
        </authorList>
    </citation>
    <scope>IDENTIFICATION</scope>
</reference>
<dbReference type="Gene3D" id="6.10.140.2220">
    <property type="match status" value="1"/>
</dbReference>